<name>A0A0D9ZWL4_9ORYZ</name>
<keyword evidence="3" id="KW-1185">Reference proteome</keyword>
<proteinExistence type="predicted"/>
<feature type="region of interest" description="Disordered" evidence="1">
    <location>
        <begin position="72"/>
        <end position="94"/>
    </location>
</feature>
<evidence type="ECO:0000313" key="3">
    <source>
        <dbReference type="Proteomes" id="UP000026961"/>
    </source>
</evidence>
<evidence type="ECO:0000313" key="2">
    <source>
        <dbReference type="EnsemblPlants" id="OGLUM05G10080.1"/>
    </source>
</evidence>
<reference evidence="2" key="2">
    <citation type="submission" date="2018-05" db="EMBL/GenBank/DDBJ databases">
        <title>OgluRS3 (Oryza glumaepatula Reference Sequence Version 3).</title>
        <authorList>
            <person name="Zhang J."/>
            <person name="Kudrna D."/>
            <person name="Lee S."/>
            <person name="Talag J."/>
            <person name="Welchert J."/>
            <person name="Wing R.A."/>
        </authorList>
    </citation>
    <scope>NUCLEOTIDE SEQUENCE [LARGE SCALE GENOMIC DNA]</scope>
</reference>
<protein>
    <submittedName>
        <fullName evidence="2">Uncharacterized protein</fullName>
    </submittedName>
</protein>
<dbReference type="HOGENOM" id="CLU_2389761_0_0_1"/>
<sequence length="94" mass="9629">MTAKGATTVRLGGRANSDKPPSGIDLVGGRGDAKDSGGDSARTGNPTRLRGGEGAAVPLPAIWEIGIIFSNSDRRAPSSISPSPRGNDKTFQRP</sequence>
<dbReference type="AlphaFoldDB" id="A0A0D9ZWL4"/>
<evidence type="ECO:0000256" key="1">
    <source>
        <dbReference type="SAM" id="MobiDB-lite"/>
    </source>
</evidence>
<organism evidence="2">
    <name type="scientific">Oryza glumipatula</name>
    <dbReference type="NCBI Taxonomy" id="40148"/>
    <lineage>
        <taxon>Eukaryota</taxon>
        <taxon>Viridiplantae</taxon>
        <taxon>Streptophyta</taxon>
        <taxon>Embryophyta</taxon>
        <taxon>Tracheophyta</taxon>
        <taxon>Spermatophyta</taxon>
        <taxon>Magnoliopsida</taxon>
        <taxon>Liliopsida</taxon>
        <taxon>Poales</taxon>
        <taxon>Poaceae</taxon>
        <taxon>BOP clade</taxon>
        <taxon>Oryzoideae</taxon>
        <taxon>Oryzeae</taxon>
        <taxon>Oryzinae</taxon>
        <taxon>Oryza</taxon>
    </lineage>
</organism>
<dbReference type="Gramene" id="OGLUM05G10080.1">
    <property type="protein sequence ID" value="OGLUM05G10080.1"/>
    <property type="gene ID" value="OGLUM05G10080"/>
</dbReference>
<dbReference type="EnsemblPlants" id="OGLUM05G10080.1">
    <property type="protein sequence ID" value="OGLUM05G10080.1"/>
    <property type="gene ID" value="OGLUM05G10080"/>
</dbReference>
<accession>A0A0D9ZWL4</accession>
<feature type="region of interest" description="Disordered" evidence="1">
    <location>
        <begin position="1"/>
        <end position="55"/>
    </location>
</feature>
<dbReference type="Proteomes" id="UP000026961">
    <property type="component" value="Chromosome 5"/>
</dbReference>
<reference evidence="2" key="1">
    <citation type="submission" date="2015-04" db="UniProtKB">
        <authorList>
            <consortium name="EnsemblPlants"/>
        </authorList>
    </citation>
    <scope>IDENTIFICATION</scope>
</reference>